<accession>A0A2Z3I4K1</accession>
<dbReference type="GO" id="GO:0009247">
    <property type="term" value="P:glycolipid biosynthetic process"/>
    <property type="evidence" value="ECO:0007669"/>
    <property type="project" value="TreeGrafter"/>
</dbReference>
<dbReference type="RefSeq" id="WP_110451184.1">
    <property type="nucleotide sequence ID" value="NZ_CP029479.1"/>
</dbReference>
<dbReference type="Gene3D" id="3.40.50.720">
    <property type="entry name" value="NAD(P)-binding Rossmann-like Domain"/>
    <property type="match status" value="1"/>
</dbReference>
<protein>
    <submittedName>
        <fullName evidence="2">Saccharopine dehydrogenase</fullName>
    </submittedName>
</protein>
<dbReference type="InterPro" id="IPR036291">
    <property type="entry name" value="NAD(P)-bd_dom_sf"/>
</dbReference>
<dbReference type="AlphaFoldDB" id="A0A2Z3I4K1"/>
<dbReference type="PANTHER" id="PTHR12286:SF5">
    <property type="entry name" value="SACCHAROPINE DEHYDROGENASE-LIKE OXIDOREDUCTASE"/>
    <property type="match status" value="1"/>
</dbReference>
<dbReference type="SUPFAM" id="SSF51735">
    <property type="entry name" value="NAD(P)-binding Rossmann-fold domains"/>
    <property type="match status" value="1"/>
</dbReference>
<evidence type="ECO:0000313" key="2">
    <source>
        <dbReference type="EMBL" id="AWM78618.1"/>
    </source>
</evidence>
<feature type="domain" description="Saccharopine dehydrogenase NADP binding" evidence="1">
    <location>
        <begin position="10"/>
        <end position="137"/>
    </location>
</feature>
<dbReference type="EMBL" id="CP029479">
    <property type="protein sequence ID" value="AWM78618.1"/>
    <property type="molecule type" value="Genomic_DNA"/>
</dbReference>
<dbReference type="InterPro" id="IPR005097">
    <property type="entry name" value="Sacchrp_dh_NADP-bd"/>
</dbReference>
<organism evidence="2 3">
    <name type="scientific">Phenylobacterium parvum</name>
    <dbReference type="NCBI Taxonomy" id="2201350"/>
    <lineage>
        <taxon>Bacteria</taxon>
        <taxon>Pseudomonadati</taxon>
        <taxon>Pseudomonadota</taxon>
        <taxon>Alphaproteobacteria</taxon>
        <taxon>Caulobacterales</taxon>
        <taxon>Caulobacteraceae</taxon>
        <taxon>Phenylobacterium</taxon>
    </lineage>
</organism>
<dbReference type="KEGG" id="phb:HYN04_13140"/>
<evidence type="ECO:0000259" key="1">
    <source>
        <dbReference type="Pfam" id="PF03435"/>
    </source>
</evidence>
<dbReference type="Pfam" id="PF03435">
    <property type="entry name" value="Sacchrp_dh_NADP"/>
    <property type="match status" value="1"/>
</dbReference>
<sequence>MARTAELDFVIFGATGFTGRLIAKRLADTYGDGGKYRWGLAGRDGPGLAYLRDRLGWPRLPLILADVNDPRSLDEMARRARFVLSAVGPYQLYGAPVLEACLREGAGYVDMCGEPHWMADMIRRYDAKARERGVTALLSCGFDSTVWELGVMAVQETAQARFARPAPEVRSRLLRMRGALSGGTAATARETISRMMGSPQVAALLRDPFALTPGFRGPEQPDGESVRFDPDIARTVGPILMAAINTKNIHRSNFLQGHPWGRDFRYEELAVIDEEEVSDGGSPLAATAPRPGDGPPLSVLEAGYFDIMVIGIDPSGRRIACEVRAKGDPAYLATSRIVSEILAAASEAPSLPAGLWTAGAALGTGLADRLTRSADVIFTTSVLAKG</sequence>
<gene>
    <name evidence="2" type="ORF">HYN04_13140</name>
</gene>
<evidence type="ECO:0000313" key="3">
    <source>
        <dbReference type="Proteomes" id="UP000247763"/>
    </source>
</evidence>
<reference evidence="3" key="1">
    <citation type="submission" date="2018-05" db="EMBL/GenBank/DDBJ databases">
        <title>Genome sequencing of Phenylobacterium sp. HYN0004.</title>
        <authorList>
            <person name="Yi H."/>
            <person name="Baek C."/>
        </authorList>
    </citation>
    <scope>NUCLEOTIDE SEQUENCE [LARGE SCALE GENOMIC DNA]</scope>
    <source>
        <strain evidence="3">HYN0004</strain>
    </source>
</reference>
<dbReference type="InterPro" id="IPR051276">
    <property type="entry name" value="Saccharopine_DH-like_oxidrdct"/>
</dbReference>
<dbReference type="OrthoDB" id="4420885at2"/>
<dbReference type="GO" id="GO:0005886">
    <property type="term" value="C:plasma membrane"/>
    <property type="evidence" value="ECO:0007669"/>
    <property type="project" value="TreeGrafter"/>
</dbReference>
<proteinExistence type="predicted"/>
<dbReference type="PANTHER" id="PTHR12286">
    <property type="entry name" value="SACCHAROPINE DEHYDROGENASE-LIKE OXIDOREDUCTASE"/>
    <property type="match status" value="1"/>
</dbReference>
<name>A0A2Z3I4K1_9CAUL</name>
<keyword evidence="3" id="KW-1185">Reference proteome</keyword>
<dbReference type="Proteomes" id="UP000247763">
    <property type="component" value="Chromosome"/>
</dbReference>